<keyword evidence="2 4" id="KW-0479">Metal-binding</keyword>
<gene>
    <name evidence="5" type="ORF">NIES806_10610</name>
</gene>
<evidence type="ECO:0000256" key="2">
    <source>
        <dbReference type="ARBA" id="ARBA00022723"/>
    </source>
</evidence>
<dbReference type="InterPro" id="IPR004294">
    <property type="entry name" value="Carotenoid_Oase"/>
</dbReference>
<dbReference type="Proteomes" id="UP000218702">
    <property type="component" value="Chromosome"/>
</dbReference>
<reference evidence="5 6" key="1">
    <citation type="submission" date="2017-06" db="EMBL/GenBank/DDBJ databases">
        <title>Genome sequencing of cyanobaciteial culture collection at National Institute for Environmental Studies (NIES).</title>
        <authorList>
            <person name="Hirose Y."/>
            <person name="Shimura Y."/>
            <person name="Fujisawa T."/>
            <person name="Nakamura Y."/>
            <person name="Kawachi M."/>
        </authorList>
    </citation>
    <scope>NUCLEOTIDE SEQUENCE [LARGE SCALE GENOMIC DNA]</scope>
    <source>
        <strain evidence="5 6">NIES-806</strain>
    </source>
</reference>
<protein>
    <submittedName>
        <fullName evidence="5">Carotenoid oxygenase</fullName>
    </submittedName>
</protein>
<feature type="binding site" evidence="4">
    <location>
        <position position="491"/>
    </location>
    <ligand>
        <name>Fe cation</name>
        <dbReference type="ChEBI" id="CHEBI:24875"/>
        <note>catalytic</note>
    </ligand>
</feature>
<evidence type="ECO:0000313" key="5">
    <source>
        <dbReference type="EMBL" id="BAZ84867.1"/>
    </source>
</evidence>
<feature type="binding site" evidence="4">
    <location>
        <position position="193"/>
    </location>
    <ligand>
        <name>Fe cation</name>
        <dbReference type="ChEBI" id="CHEBI:24875"/>
        <note>catalytic</note>
    </ligand>
</feature>
<dbReference type="GO" id="GO:0010436">
    <property type="term" value="F:carotenoid dioxygenase activity"/>
    <property type="evidence" value="ECO:0007669"/>
    <property type="project" value="TreeGrafter"/>
</dbReference>
<name>A0A1Z4V045_9CYAN</name>
<sequence length="497" mass="55253">MVKVQISAVTSIYYVSQKYYMQTIDQKSTKKAWSRAISQPATEFSATQLPILAGKIPAGLRGTLYRNGPARLERNGIRVGHWFDGDGAILAVNFTNVEAVAVYRYVQTKGYQEETAAGKLLYGNYGMTAPGIIWNQWIKPVKNAANTSVLALPDKLLALWEGGKPYALDLQTLETCGEDDLGSLTKELSYSAHYKQDKNTGEIFNFGVTPGLNATLNVYKSELTGKIIQTAIHQLEGVPLIHDFVLAGQYLIFFISPVRLNLWPVLVGTSNYSDSLEWHPELGTQIIVLDRESLSLVSRGETESWFQWHFANGYVDPSGAVIVDIARYEDFQTNQYLREVATGETHTIANSTFSQVQLNPQTGKVIKIEQLSNQHCEFPSVPPQTVGQFSRYTYMSGFQPGTDVGKELLNIIACFDHKTGTLTQANIGENRYPSEPIYVQNPQNSGQGWLLTVVYDGNTHGSEVWIFASDRLNTEPICRLGLPSVIPHSFHGTWKPA</sequence>
<feature type="binding site" evidence="4">
    <location>
        <position position="242"/>
    </location>
    <ligand>
        <name>Fe cation</name>
        <dbReference type="ChEBI" id="CHEBI:24875"/>
        <note>catalytic</note>
    </ligand>
</feature>
<evidence type="ECO:0000313" key="6">
    <source>
        <dbReference type="Proteomes" id="UP000218702"/>
    </source>
</evidence>
<evidence type="ECO:0000256" key="3">
    <source>
        <dbReference type="ARBA" id="ARBA00023004"/>
    </source>
</evidence>
<dbReference type="Pfam" id="PF03055">
    <property type="entry name" value="RPE65"/>
    <property type="match status" value="1"/>
</dbReference>
<feature type="binding site" evidence="4">
    <location>
        <position position="309"/>
    </location>
    <ligand>
        <name>Fe cation</name>
        <dbReference type="ChEBI" id="CHEBI:24875"/>
        <note>catalytic</note>
    </ligand>
</feature>
<evidence type="ECO:0000256" key="1">
    <source>
        <dbReference type="ARBA" id="ARBA00006787"/>
    </source>
</evidence>
<evidence type="ECO:0000256" key="4">
    <source>
        <dbReference type="PIRSR" id="PIRSR604294-1"/>
    </source>
</evidence>
<comment type="cofactor">
    <cofactor evidence="4">
        <name>Fe(2+)</name>
        <dbReference type="ChEBI" id="CHEBI:29033"/>
    </cofactor>
    <text evidence="4">Binds 1 Fe(2+) ion per subunit.</text>
</comment>
<keyword evidence="6" id="KW-1185">Reference proteome</keyword>
<comment type="similarity">
    <text evidence="1">Belongs to the carotenoid oxygenase family.</text>
</comment>
<dbReference type="PANTHER" id="PTHR10543:SF139">
    <property type="entry name" value="DIOXYGENASE"/>
    <property type="match status" value="1"/>
</dbReference>
<dbReference type="PANTHER" id="PTHR10543">
    <property type="entry name" value="BETA-CAROTENE DIOXYGENASE"/>
    <property type="match status" value="1"/>
</dbReference>
<keyword evidence="3 4" id="KW-0408">Iron</keyword>
<dbReference type="AlphaFoldDB" id="A0A1Z4V045"/>
<proteinExistence type="inferred from homology"/>
<organism evidence="5 6">
    <name type="scientific">Dolichospermum compactum NIES-806</name>
    <dbReference type="NCBI Taxonomy" id="1973481"/>
    <lineage>
        <taxon>Bacteria</taxon>
        <taxon>Bacillati</taxon>
        <taxon>Cyanobacteriota</taxon>
        <taxon>Cyanophyceae</taxon>
        <taxon>Nostocales</taxon>
        <taxon>Aphanizomenonaceae</taxon>
        <taxon>Dolichospermum</taxon>
        <taxon>Dolichospermum compactum</taxon>
    </lineage>
</organism>
<dbReference type="EMBL" id="AP018316">
    <property type="protein sequence ID" value="BAZ84867.1"/>
    <property type="molecule type" value="Genomic_DNA"/>
</dbReference>
<dbReference type="GO" id="GO:0046872">
    <property type="term" value="F:metal ion binding"/>
    <property type="evidence" value="ECO:0007669"/>
    <property type="project" value="UniProtKB-KW"/>
</dbReference>
<accession>A0A1Z4V045</accession>
<dbReference type="GO" id="GO:0016121">
    <property type="term" value="P:carotene catabolic process"/>
    <property type="evidence" value="ECO:0007669"/>
    <property type="project" value="TreeGrafter"/>
</dbReference>
<dbReference type="KEGG" id="dcm:NIES806_10610"/>